<organism evidence="2">
    <name type="scientific">marine metagenome</name>
    <dbReference type="NCBI Taxonomy" id="408172"/>
    <lineage>
        <taxon>unclassified sequences</taxon>
        <taxon>metagenomes</taxon>
        <taxon>ecological metagenomes</taxon>
    </lineage>
</organism>
<dbReference type="InterPro" id="IPR010721">
    <property type="entry name" value="UstE-like"/>
</dbReference>
<evidence type="ECO:0000313" key="2">
    <source>
        <dbReference type="EMBL" id="SVA75297.1"/>
    </source>
</evidence>
<dbReference type="Gene3D" id="1.20.120.1630">
    <property type="match status" value="1"/>
</dbReference>
<feature type="transmembrane region" description="Helical" evidence="1">
    <location>
        <begin position="167"/>
        <end position="188"/>
    </location>
</feature>
<reference evidence="2" key="1">
    <citation type="submission" date="2018-05" db="EMBL/GenBank/DDBJ databases">
        <authorList>
            <person name="Lanie J.A."/>
            <person name="Ng W.-L."/>
            <person name="Kazmierczak K.M."/>
            <person name="Andrzejewski T.M."/>
            <person name="Davidsen T.M."/>
            <person name="Wayne K.J."/>
            <person name="Tettelin H."/>
            <person name="Glass J.I."/>
            <person name="Rusch D."/>
            <person name="Podicherti R."/>
            <person name="Tsui H.-C.T."/>
            <person name="Winkler M.E."/>
        </authorList>
    </citation>
    <scope>NUCLEOTIDE SEQUENCE</scope>
</reference>
<dbReference type="GO" id="GO:0016020">
    <property type="term" value="C:membrane"/>
    <property type="evidence" value="ECO:0007669"/>
    <property type="project" value="TreeGrafter"/>
</dbReference>
<feature type="transmembrane region" description="Helical" evidence="1">
    <location>
        <begin position="33"/>
        <end position="53"/>
    </location>
</feature>
<gene>
    <name evidence="2" type="ORF">METZ01_LOCUS128151</name>
</gene>
<keyword evidence="1" id="KW-0812">Transmembrane</keyword>
<keyword evidence="1" id="KW-0472">Membrane</keyword>
<dbReference type="EMBL" id="UINC01018021">
    <property type="protein sequence ID" value="SVA75297.1"/>
    <property type="molecule type" value="Genomic_DNA"/>
</dbReference>
<accession>A0A381YFV0</accession>
<feature type="transmembrane region" description="Helical" evidence="1">
    <location>
        <begin position="65"/>
        <end position="86"/>
    </location>
</feature>
<dbReference type="PROSITE" id="PS50244">
    <property type="entry name" value="S5A_REDUCTASE"/>
    <property type="match status" value="1"/>
</dbReference>
<dbReference type="Pfam" id="PF06966">
    <property type="entry name" value="DUF1295"/>
    <property type="match status" value="1"/>
</dbReference>
<feature type="transmembrane region" description="Helical" evidence="1">
    <location>
        <begin position="7"/>
        <end position="27"/>
    </location>
</feature>
<name>A0A381YFV0_9ZZZZ</name>
<protein>
    <submittedName>
        <fullName evidence="2">Uncharacterized protein</fullName>
    </submittedName>
</protein>
<keyword evidence="1" id="KW-1133">Transmembrane helix</keyword>
<feature type="transmembrane region" description="Helical" evidence="1">
    <location>
        <begin position="137"/>
        <end position="161"/>
    </location>
</feature>
<dbReference type="PANTHER" id="PTHR32251">
    <property type="entry name" value="3-OXO-5-ALPHA-STEROID 4-DEHYDROGENASE"/>
    <property type="match status" value="1"/>
</dbReference>
<feature type="transmembrane region" description="Helical" evidence="1">
    <location>
        <begin position="219"/>
        <end position="237"/>
    </location>
</feature>
<evidence type="ECO:0000256" key="1">
    <source>
        <dbReference type="SAM" id="Phobius"/>
    </source>
</evidence>
<feature type="transmembrane region" description="Helical" evidence="1">
    <location>
        <begin position="92"/>
        <end position="116"/>
    </location>
</feature>
<dbReference type="AlphaFoldDB" id="A0A381YFV0"/>
<dbReference type="PANTHER" id="PTHR32251:SF17">
    <property type="entry name" value="STEROID 5-ALPHA REDUCTASE C-TERMINAL DOMAIN-CONTAINING PROTEIN"/>
    <property type="match status" value="1"/>
</dbReference>
<proteinExistence type="predicted"/>
<sequence length="295" mass="33049">MKDNIKDIVAIIACIGIAYFVAIAASVGELPFLWNQPVVVLCAGVSFGIHWAIAIPSLINSSEKYFDFTGMIATLLVVSTAMIALFSSTQQISIRSIVVAAFVSIWTLRLGTFLYKRIVKSGEDKRFREIKKSLPKFLMTWTLSALWVFLTTVNAVTVIVLNQQGPLDLFFIAGSALWILGFAFEAIADKQKKSFSELTENKDKFITQGLWSISRHPNYFGEVILWLGIAIVSLPLLSGWQFVTLVSPIFVYLLLTKISGLPFLEDKAEKKWGSEKIYQDYKARTPILVPYFGKK</sequence>